<dbReference type="OrthoDB" id="10264149at2759"/>
<proteinExistence type="predicted"/>
<gene>
    <name evidence="4" type="ORF">M153_3770007529</name>
</gene>
<dbReference type="GO" id="GO:0005737">
    <property type="term" value="C:cytoplasm"/>
    <property type="evidence" value="ECO:0007669"/>
    <property type="project" value="TreeGrafter"/>
</dbReference>
<organism evidence="4 5">
    <name type="scientific">Pseudoloma neurophilia</name>
    <dbReference type="NCBI Taxonomy" id="146866"/>
    <lineage>
        <taxon>Eukaryota</taxon>
        <taxon>Fungi</taxon>
        <taxon>Fungi incertae sedis</taxon>
        <taxon>Microsporidia</taxon>
        <taxon>Pseudoloma</taxon>
    </lineage>
</organism>
<dbReference type="InterPro" id="IPR011009">
    <property type="entry name" value="Kinase-like_dom_sf"/>
</dbReference>
<feature type="domain" description="PI3K/PI4K catalytic" evidence="3">
    <location>
        <begin position="283"/>
        <end position="545"/>
    </location>
</feature>
<dbReference type="InterPro" id="IPR015433">
    <property type="entry name" value="PI3/4_kinase"/>
</dbReference>
<evidence type="ECO:0000259" key="3">
    <source>
        <dbReference type="PROSITE" id="PS50290"/>
    </source>
</evidence>
<dbReference type="GO" id="GO:0004430">
    <property type="term" value="F:1-phosphatidylinositol 4-kinase activity"/>
    <property type="evidence" value="ECO:0007669"/>
    <property type="project" value="TreeGrafter"/>
</dbReference>
<keyword evidence="5" id="KW-1185">Reference proteome</keyword>
<dbReference type="SUPFAM" id="SSF56112">
    <property type="entry name" value="Protein kinase-like (PK-like)"/>
    <property type="match status" value="1"/>
</dbReference>
<reference evidence="4 5" key="1">
    <citation type="submission" date="2015-07" db="EMBL/GenBank/DDBJ databases">
        <title>The genome of Pseudoloma neurophilia, a relevant intracellular parasite of the zebrafish.</title>
        <authorList>
            <person name="Ndikumana S."/>
            <person name="Pelin A."/>
            <person name="Sanders J."/>
            <person name="Corradi N."/>
        </authorList>
    </citation>
    <scope>NUCLEOTIDE SEQUENCE [LARGE SCALE GENOMIC DNA]</scope>
    <source>
        <strain evidence="4 5">MK1</strain>
    </source>
</reference>
<evidence type="ECO:0000313" key="5">
    <source>
        <dbReference type="Proteomes" id="UP000051530"/>
    </source>
</evidence>
<dbReference type="SMART" id="SM00146">
    <property type="entry name" value="PI3Kc"/>
    <property type="match status" value="1"/>
</dbReference>
<accession>A0A0R0LXU7</accession>
<sequence length="561" mass="65184">KSEKVKNEKKQTNQGTLKKVQENSKKLRTKRYMVKTRPILNLNRGTGDLSSIFLFFCSATSFFFPNKILNELVSYEKMFYTFKAHSIIFPRRLDTTFKGCVNFLDDLVMISFRLKNLPIKIRQRALEIELQYMNQILPAKISLPFSDGMNIVNINIPFSRTLNSVENVPYILVYECSNKIKTVKKDFYNEIYLLRQLYALLKTGNENLTIIDKIIDQLVMDDSGSQNNSDDENLNTDILETGRSLSENSLNLDQNTHHTPSCTPSLQDGFVYKEEIVKKKNKQSWTETVQEIKEHSHFKDQKPEVKCIIIKTGNELGPEVIASEVISEMKAIFEEENLRIWIKPYRIYPVYHNAGFVEVVLNAKSIHEIKKAHNTIATGKTFLKRYYCEKYQDNIDKAKQNFLESLVGYSLVSYFLGLKDRHNGNILIDDEGHLVHVDFGFVLGLHPGIFCVETAPFKMSAEYIHLLGNRLDEFKKLFIQGFLAIRTNHKKLLRIMEICMGNPKYRFLDINSIDAFKKRLQPDLNNRELEDFIISLIDWSIKSTTTGLYDSYQYFSNGYMK</sequence>
<evidence type="ECO:0000313" key="4">
    <source>
        <dbReference type="EMBL" id="KRH94124.1"/>
    </source>
</evidence>
<evidence type="ECO:0000256" key="1">
    <source>
        <dbReference type="ARBA" id="ARBA00022679"/>
    </source>
</evidence>
<protein>
    <submittedName>
        <fullName evidence="4">Phosphatidylinositol 4-kinase, involved in intracellular trafficking and secretion</fullName>
    </submittedName>
</protein>
<name>A0A0R0LXU7_9MICR</name>
<dbReference type="VEuPathDB" id="MicrosporidiaDB:M153_3770007529"/>
<dbReference type="GO" id="GO:0016020">
    <property type="term" value="C:membrane"/>
    <property type="evidence" value="ECO:0007669"/>
    <property type="project" value="TreeGrafter"/>
</dbReference>
<dbReference type="Gene3D" id="1.10.1070.11">
    <property type="entry name" value="Phosphatidylinositol 3-/4-kinase, catalytic domain"/>
    <property type="match status" value="1"/>
</dbReference>
<comment type="caution">
    <text evidence="4">The sequence shown here is derived from an EMBL/GenBank/DDBJ whole genome shotgun (WGS) entry which is preliminary data.</text>
</comment>
<dbReference type="Pfam" id="PF00454">
    <property type="entry name" value="PI3_PI4_kinase"/>
    <property type="match status" value="1"/>
</dbReference>
<dbReference type="PROSITE" id="PS50290">
    <property type="entry name" value="PI3_4_KINASE_3"/>
    <property type="match status" value="1"/>
</dbReference>
<dbReference type="GO" id="GO:0046854">
    <property type="term" value="P:phosphatidylinositol phosphate biosynthetic process"/>
    <property type="evidence" value="ECO:0007669"/>
    <property type="project" value="InterPro"/>
</dbReference>
<dbReference type="InterPro" id="IPR036940">
    <property type="entry name" value="PI3/4_kinase_cat_sf"/>
</dbReference>
<keyword evidence="2 4" id="KW-0418">Kinase</keyword>
<dbReference type="PANTHER" id="PTHR10048:SF22">
    <property type="entry name" value="PHOSPHATIDYLINOSITOL 4-KINASE BETA"/>
    <property type="match status" value="1"/>
</dbReference>
<dbReference type="PANTHER" id="PTHR10048">
    <property type="entry name" value="PHOSPHATIDYLINOSITOL KINASE"/>
    <property type="match status" value="1"/>
</dbReference>
<dbReference type="AlphaFoldDB" id="A0A0R0LXU7"/>
<dbReference type="EMBL" id="LGUB01000134">
    <property type="protein sequence ID" value="KRH94124.1"/>
    <property type="molecule type" value="Genomic_DNA"/>
</dbReference>
<dbReference type="InterPro" id="IPR000403">
    <property type="entry name" value="PI3/4_kinase_cat_dom"/>
</dbReference>
<evidence type="ECO:0000256" key="2">
    <source>
        <dbReference type="ARBA" id="ARBA00022777"/>
    </source>
</evidence>
<dbReference type="GO" id="GO:0048015">
    <property type="term" value="P:phosphatidylinositol-mediated signaling"/>
    <property type="evidence" value="ECO:0007669"/>
    <property type="project" value="TreeGrafter"/>
</dbReference>
<keyword evidence="1" id="KW-0808">Transferase</keyword>
<dbReference type="Gene3D" id="3.30.1010.10">
    <property type="entry name" value="Phosphatidylinositol 3-kinase Catalytic Subunit, Chain A, domain 4"/>
    <property type="match status" value="1"/>
</dbReference>
<dbReference type="CDD" id="cd00893">
    <property type="entry name" value="PI4Kc_III"/>
    <property type="match status" value="1"/>
</dbReference>
<feature type="non-terminal residue" evidence="4">
    <location>
        <position position="1"/>
    </location>
</feature>
<dbReference type="Proteomes" id="UP000051530">
    <property type="component" value="Unassembled WGS sequence"/>
</dbReference>